<proteinExistence type="predicted"/>
<dbReference type="Gene3D" id="1.10.238.160">
    <property type="match status" value="1"/>
</dbReference>
<dbReference type="RefSeq" id="WP_340331871.1">
    <property type="nucleotide sequence ID" value="NZ_JAZHOF010000010.1"/>
</dbReference>
<gene>
    <name evidence="1" type="ORF">V3328_21990</name>
</gene>
<dbReference type="InterPro" id="IPR010260">
    <property type="entry name" value="AlpA"/>
</dbReference>
<name>A0AAW9RYZ0_9HYPH</name>
<reference evidence="1 2" key="1">
    <citation type="submission" date="2024-02" db="EMBL/GenBank/DDBJ databases">
        <title>Genome analysis and characterization of Microbaculum marinisediminis sp. nov., isolated from marine sediment.</title>
        <authorList>
            <person name="Du Z.-J."/>
            <person name="Ye Y.-Q."/>
            <person name="Zhang Z.-R."/>
            <person name="Yuan S.-M."/>
            <person name="Zhang X.-Y."/>
        </authorList>
    </citation>
    <scope>NUCLEOTIDE SEQUENCE [LARGE SCALE GENOMIC DNA]</scope>
    <source>
        <strain evidence="1 2">SDUM1044001</strain>
    </source>
</reference>
<protein>
    <submittedName>
        <fullName evidence="1">AlpA family phage regulatory protein</fullName>
    </submittedName>
</protein>
<evidence type="ECO:0000313" key="2">
    <source>
        <dbReference type="Proteomes" id="UP001378188"/>
    </source>
</evidence>
<sequence>MLPNLGAIVMRILSKRQVRELVLYSPQHIARLEAAGKFPKRVRLGANRVGWVEDEVQEWLRDRLEERDDPARHSL</sequence>
<dbReference type="AlphaFoldDB" id="A0AAW9RYZ0"/>
<evidence type="ECO:0000313" key="1">
    <source>
        <dbReference type="EMBL" id="MEJ8574170.1"/>
    </source>
</evidence>
<dbReference type="Proteomes" id="UP001378188">
    <property type="component" value="Unassembled WGS sequence"/>
</dbReference>
<dbReference type="Pfam" id="PF05930">
    <property type="entry name" value="Phage_AlpA"/>
    <property type="match status" value="1"/>
</dbReference>
<dbReference type="EMBL" id="JAZHOF010000010">
    <property type="protein sequence ID" value="MEJ8574170.1"/>
    <property type="molecule type" value="Genomic_DNA"/>
</dbReference>
<accession>A0AAW9RYZ0</accession>
<organism evidence="1 2">
    <name type="scientific">Microbaculum marinum</name>
    <dbReference type="NCBI Taxonomy" id="1764581"/>
    <lineage>
        <taxon>Bacteria</taxon>
        <taxon>Pseudomonadati</taxon>
        <taxon>Pseudomonadota</taxon>
        <taxon>Alphaproteobacteria</taxon>
        <taxon>Hyphomicrobiales</taxon>
        <taxon>Tepidamorphaceae</taxon>
        <taxon>Microbaculum</taxon>
    </lineage>
</organism>
<keyword evidence="2" id="KW-1185">Reference proteome</keyword>
<comment type="caution">
    <text evidence="1">The sequence shown here is derived from an EMBL/GenBank/DDBJ whole genome shotgun (WGS) entry which is preliminary data.</text>
</comment>